<feature type="domain" description="Glycosyltransferase 2-like" evidence="1">
    <location>
        <begin position="17"/>
        <end position="127"/>
    </location>
</feature>
<proteinExistence type="predicted"/>
<dbReference type="PANTHER" id="PTHR22916">
    <property type="entry name" value="GLYCOSYLTRANSFERASE"/>
    <property type="match status" value="1"/>
</dbReference>
<comment type="caution">
    <text evidence="2">The sequence shown here is derived from an EMBL/GenBank/DDBJ whole genome shotgun (WGS) entry which is preliminary data.</text>
</comment>
<dbReference type="InterPro" id="IPR029044">
    <property type="entry name" value="Nucleotide-diphossugar_trans"/>
</dbReference>
<dbReference type="SUPFAM" id="SSF53448">
    <property type="entry name" value="Nucleotide-diphospho-sugar transferases"/>
    <property type="match status" value="1"/>
</dbReference>
<evidence type="ECO:0000313" key="3">
    <source>
        <dbReference type="Proteomes" id="UP000265882"/>
    </source>
</evidence>
<dbReference type="Gene3D" id="3.90.550.10">
    <property type="entry name" value="Spore Coat Polysaccharide Biosynthesis Protein SpsA, Chain A"/>
    <property type="match status" value="1"/>
</dbReference>
<keyword evidence="2" id="KW-0808">Transferase</keyword>
<dbReference type="AlphaFoldDB" id="A0A3A4P0D5"/>
<protein>
    <submittedName>
        <fullName evidence="2">Glycosyltransferase</fullName>
    </submittedName>
</protein>
<dbReference type="EMBL" id="QZKU01000033">
    <property type="protein sequence ID" value="RJP24569.1"/>
    <property type="molecule type" value="Genomic_DNA"/>
</dbReference>
<dbReference type="Proteomes" id="UP000265882">
    <property type="component" value="Unassembled WGS sequence"/>
</dbReference>
<accession>A0A3A4P0D5</accession>
<name>A0A3A4P0D5_ABYX5</name>
<reference evidence="2 3" key="1">
    <citation type="journal article" date="2017" name="ISME J.">
        <title>Energy and carbon metabolisms in a deep terrestrial subsurface fluid microbial community.</title>
        <authorList>
            <person name="Momper L."/>
            <person name="Jungbluth S.P."/>
            <person name="Lee M.D."/>
            <person name="Amend J.P."/>
        </authorList>
    </citation>
    <scope>NUCLEOTIDE SEQUENCE [LARGE SCALE GENOMIC DNA]</scope>
    <source>
        <strain evidence="2">SURF_5</strain>
    </source>
</reference>
<dbReference type="PANTHER" id="PTHR22916:SF56">
    <property type="entry name" value="GLYCOSYL TRANSFERASE"/>
    <property type="match status" value="1"/>
</dbReference>
<evidence type="ECO:0000313" key="2">
    <source>
        <dbReference type="EMBL" id="RJP24569.1"/>
    </source>
</evidence>
<dbReference type="Pfam" id="PF00535">
    <property type="entry name" value="Glycos_transf_2"/>
    <property type="match status" value="1"/>
</dbReference>
<sequence length="357" mass="40053">MLATIPQDTNKAPDVTIGLPVYNGESYLRQALDSLLAQDYPDFKLIISDNASTDSTSAICQEYAAKDRRIEYHRNERNIGALENFKQVFRMSDSKYFMWAAHDDLWRPSYIRKCVEALEQNPDAVLAYSDILFIDENGEPLDMPYSFGAGGCGLAGRVAAMAASKGRHIGWYEIYGVIRSDALRQTSLPRNVFGPDVVLMMELCLLGSFLRVPERLFLYRMVRKTPKEQLDQLAPENADKPLSLPYSGLCGNLLNVIWASKLSFLTKFSLHGVFIGALCLRNPRWVKKIQLEKTSLLAESLKMGNIKGGAKNLLLILVCTLARLSGKTWLALESGGRYVNRFFTGGKNRPQRMSTGY</sequence>
<dbReference type="InterPro" id="IPR001173">
    <property type="entry name" value="Glyco_trans_2-like"/>
</dbReference>
<dbReference type="GO" id="GO:0016758">
    <property type="term" value="F:hexosyltransferase activity"/>
    <property type="evidence" value="ECO:0007669"/>
    <property type="project" value="UniProtKB-ARBA"/>
</dbReference>
<evidence type="ECO:0000259" key="1">
    <source>
        <dbReference type="Pfam" id="PF00535"/>
    </source>
</evidence>
<gene>
    <name evidence="2" type="ORF">C4520_03850</name>
</gene>
<organism evidence="2 3">
    <name type="scientific">Abyssobacteria bacterium (strain SURF_5)</name>
    <dbReference type="NCBI Taxonomy" id="2093360"/>
    <lineage>
        <taxon>Bacteria</taxon>
        <taxon>Pseudomonadati</taxon>
        <taxon>Candidatus Hydrogenedentota</taxon>
        <taxon>Candidatus Abyssobacteria</taxon>
    </lineage>
</organism>